<feature type="compositionally biased region" description="Basic and acidic residues" evidence="1">
    <location>
        <begin position="368"/>
        <end position="377"/>
    </location>
</feature>
<protein>
    <submittedName>
        <fullName evidence="2">Uncharacterized protein</fullName>
    </submittedName>
</protein>
<feature type="compositionally biased region" description="Polar residues" evidence="1">
    <location>
        <begin position="438"/>
        <end position="447"/>
    </location>
</feature>
<feature type="compositionally biased region" description="Polar residues" evidence="1">
    <location>
        <begin position="177"/>
        <end position="187"/>
    </location>
</feature>
<evidence type="ECO:0000256" key="1">
    <source>
        <dbReference type="SAM" id="MobiDB-lite"/>
    </source>
</evidence>
<keyword evidence="3" id="KW-1185">Reference proteome</keyword>
<feature type="compositionally biased region" description="Acidic residues" evidence="1">
    <location>
        <begin position="316"/>
        <end position="326"/>
    </location>
</feature>
<feature type="compositionally biased region" description="Polar residues" evidence="1">
    <location>
        <begin position="398"/>
        <end position="415"/>
    </location>
</feature>
<proteinExistence type="predicted"/>
<feature type="compositionally biased region" description="Polar residues" evidence="1">
    <location>
        <begin position="217"/>
        <end position="229"/>
    </location>
</feature>
<sequence length="643" mass="72469">MSPSPNRRNLNPTVEDANDDSSDEKKNGYAKSTCNVAVKRSTDLSKHKLADHTSDSGYSSRTATSKRSADSAKSSKDNAQDPAVKSEAPDTPPPAETPAEEPMEKKRTPKDSKKPTKPVIRQGSKREERPARAESKTRKSRRDSLPVASQDEPDSDRRRRHRLSVDTKVDFARPSGHGSQYHTSSSRGRAPADQGAESGGSRPRLYPSGNRPVSYHAGSSSSDYMNVNQPRYPYPGPPPAMLNSPSYWMGSPVGPHFPHCHGAMGLPSPLTPHGDPRFNNRGPVLHQGNQQAARAQPRYNPRYGQPQSVIPSPFQDEYDDEEEAYDPLDRYDQNRQEMPPPPIPRQRRPSAPKQVRTTPHMMPSMYREWQDEGRYDDTDYYDEYDDPRIPRQFAALTLGNTSRGRSATSPDSRNSGGRAHVAMEPAQSRDKRRDLTRRNTVYNTAVPSQPEHGNVRRDRADERRKSQIDDKERRLEEYVRGTNGMSSSENPIDRLRTGSHRRAQSTASPRTKTHVSSRHGMDDGKSRVSDSAGTALSRKTNNLIIKVHDNDDTVEIQGDVAGKAIRFGNGEVIIADARDKEKYYIKDSSHTTENTSSSRSRGESDTRRTKASTRTERDRRPRQAEQWVQQDNQWRQSDQWRGW</sequence>
<feature type="compositionally biased region" description="Basic and acidic residues" evidence="1">
    <location>
        <begin position="40"/>
        <end position="54"/>
    </location>
</feature>
<feature type="region of interest" description="Disordered" evidence="1">
    <location>
        <begin position="266"/>
        <end position="534"/>
    </location>
</feature>
<organism evidence="2 3">
    <name type="scientific">Phyllosticta citriasiana</name>
    <dbReference type="NCBI Taxonomy" id="595635"/>
    <lineage>
        <taxon>Eukaryota</taxon>
        <taxon>Fungi</taxon>
        <taxon>Dikarya</taxon>
        <taxon>Ascomycota</taxon>
        <taxon>Pezizomycotina</taxon>
        <taxon>Dothideomycetes</taxon>
        <taxon>Dothideomycetes incertae sedis</taxon>
        <taxon>Botryosphaeriales</taxon>
        <taxon>Phyllostictaceae</taxon>
        <taxon>Phyllosticta</taxon>
    </lineage>
</organism>
<comment type="caution">
    <text evidence="2">The sequence shown here is derived from an EMBL/GenBank/DDBJ whole genome shotgun (WGS) entry which is preliminary data.</text>
</comment>
<feature type="compositionally biased region" description="Polar residues" evidence="1">
    <location>
        <begin position="626"/>
        <end position="643"/>
    </location>
</feature>
<feature type="region of interest" description="Disordered" evidence="1">
    <location>
        <begin position="585"/>
        <end position="643"/>
    </location>
</feature>
<name>A0ABR1KLY3_9PEZI</name>
<feature type="compositionally biased region" description="Basic and acidic residues" evidence="1">
    <location>
        <begin position="600"/>
        <end position="623"/>
    </location>
</feature>
<gene>
    <name evidence="2" type="ORF">IWZ03DRAFT_206066</name>
</gene>
<feature type="compositionally biased region" description="Basic and acidic residues" evidence="1">
    <location>
        <begin position="427"/>
        <end position="437"/>
    </location>
</feature>
<feature type="compositionally biased region" description="Basic and acidic residues" evidence="1">
    <location>
        <begin position="102"/>
        <end position="114"/>
    </location>
</feature>
<feature type="compositionally biased region" description="Basic and acidic residues" evidence="1">
    <location>
        <begin position="67"/>
        <end position="79"/>
    </location>
</feature>
<accession>A0ABR1KLY3</accession>
<dbReference type="Proteomes" id="UP001363622">
    <property type="component" value="Unassembled WGS sequence"/>
</dbReference>
<evidence type="ECO:0000313" key="2">
    <source>
        <dbReference type="EMBL" id="KAK7515545.1"/>
    </source>
</evidence>
<feature type="compositionally biased region" description="Polar residues" evidence="1">
    <location>
        <begin position="1"/>
        <end position="12"/>
    </location>
</feature>
<feature type="compositionally biased region" description="Basic and acidic residues" evidence="1">
    <location>
        <begin position="453"/>
        <end position="479"/>
    </location>
</feature>
<feature type="compositionally biased region" description="Basic and acidic residues" evidence="1">
    <location>
        <begin position="124"/>
        <end position="137"/>
    </location>
</feature>
<evidence type="ECO:0000313" key="3">
    <source>
        <dbReference type="Proteomes" id="UP001363622"/>
    </source>
</evidence>
<feature type="region of interest" description="Disordered" evidence="1">
    <location>
        <begin position="1"/>
        <end position="231"/>
    </location>
</feature>
<feature type="compositionally biased region" description="Basic and acidic residues" evidence="1">
    <location>
        <begin position="519"/>
        <end position="528"/>
    </location>
</feature>
<dbReference type="EMBL" id="JBBPHU010000007">
    <property type="protein sequence ID" value="KAK7515545.1"/>
    <property type="molecule type" value="Genomic_DNA"/>
</dbReference>
<reference evidence="2 3" key="1">
    <citation type="submission" date="2024-04" db="EMBL/GenBank/DDBJ databases">
        <title>Phyllosticta paracitricarpa is synonymous to the EU quarantine fungus P. citricarpa based on phylogenomic analyses.</title>
        <authorList>
            <consortium name="Lawrence Berkeley National Laboratory"/>
            <person name="Van Ingen-Buijs V.A."/>
            <person name="Van Westerhoven A.C."/>
            <person name="Haridas S."/>
            <person name="Skiadas P."/>
            <person name="Martin F."/>
            <person name="Groenewald J.Z."/>
            <person name="Crous P.W."/>
            <person name="Seidl M.F."/>
        </authorList>
    </citation>
    <scope>NUCLEOTIDE SEQUENCE [LARGE SCALE GENOMIC DNA]</scope>
    <source>
        <strain evidence="2 3">CBS 123371</strain>
    </source>
</reference>